<dbReference type="EMBL" id="MAYM02001851">
    <property type="protein sequence ID" value="RLN10397.1"/>
    <property type="molecule type" value="Genomic_DNA"/>
</dbReference>
<keyword evidence="3 8" id="KW-0863">Zinc-finger</keyword>
<organism evidence="11 12">
    <name type="scientific">Phytophthora kernoviae</name>
    <dbReference type="NCBI Taxonomy" id="325452"/>
    <lineage>
        <taxon>Eukaryota</taxon>
        <taxon>Sar</taxon>
        <taxon>Stramenopiles</taxon>
        <taxon>Oomycota</taxon>
        <taxon>Peronosporomycetes</taxon>
        <taxon>Peronosporales</taxon>
        <taxon>Peronosporaceae</taxon>
        <taxon>Phytophthora</taxon>
    </lineage>
</organism>
<dbReference type="GO" id="GO:0006357">
    <property type="term" value="P:regulation of transcription by RNA polymerase II"/>
    <property type="evidence" value="ECO:0007669"/>
    <property type="project" value="TreeGrafter"/>
</dbReference>
<feature type="domain" description="C2H2-type" evidence="10">
    <location>
        <begin position="262"/>
        <end position="291"/>
    </location>
</feature>
<evidence type="ECO:0000256" key="4">
    <source>
        <dbReference type="ARBA" id="ARBA00022833"/>
    </source>
</evidence>
<name>A0A3R7MMB2_9STRA</name>
<feature type="domain" description="C2H2-type" evidence="10">
    <location>
        <begin position="292"/>
        <end position="318"/>
    </location>
</feature>
<keyword evidence="2" id="KW-0479">Metal-binding</keyword>
<keyword evidence="6" id="KW-0804">Transcription</keyword>
<dbReference type="GO" id="GO:0005634">
    <property type="term" value="C:nucleus"/>
    <property type="evidence" value="ECO:0007669"/>
    <property type="project" value="UniProtKB-SubCell"/>
</dbReference>
<evidence type="ECO:0000259" key="10">
    <source>
        <dbReference type="PROSITE" id="PS50157"/>
    </source>
</evidence>
<feature type="domain" description="C2H2-type" evidence="10">
    <location>
        <begin position="58"/>
        <end position="87"/>
    </location>
</feature>
<evidence type="ECO:0000256" key="2">
    <source>
        <dbReference type="ARBA" id="ARBA00022723"/>
    </source>
</evidence>
<dbReference type="Gene3D" id="3.30.160.60">
    <property type="entry name" value="Classic Zinc Finger"/>
    <property type="match status" value="6"/>
</dbReference>
<keyword evidence="4" id="KW-0862">Zinc</keyword>
<evidence type="ECO:0000313" key="11">
    <source>
        <dbReference type="EMBL" id="RLN10397.1"/>
    </source>
</evidence>
<dbReference type="GO" id="GO:0008270">
    <property type="term" value="F:zinc ion binding"/>
    <property type="evidence" value="ECO:0007669"/>
    <property type="project" value="UniProtKB-KW"/>
</dbReference>
<protein>
    <recommendedName>
        <fullName evidence="10">C2H2-type domain-containing protein</fullName>
    </recommendedName>
</protein>
<evidence type="ECO:0000256" key="1">
    <source>
        <dbReference type="ARBA" id="ARBA00004123"/>
    </source>
</evidence>
<gene>
    <name evidence="11" type="ORF">BBI17_006720</name>
</gene>
<reference evidence="11 12" key="1">
    <citation type="submission" date="2018-07" db="EMBL/GenBank/DDBJ databases">
        <title>Genome sequencing of oomycete isolates from Chile give support for New Zealand origin for Phytophthora kernoviae and make available the first Nothophytophthora sp. genome.</title>
        <authorList>
            <person name="Studholme D.J."/>
            <person name="Sanfuentes E."/>
            <person name="Panda P."/>
            <person name="Hill R."/>
            <person name="Sambles C."/>
            <person name="Grant M."/>
            <person name="Williams N.M."/>
            <person name="Mcdougal R.L."/>
        </authorList>
    </citation>
    <scope>NUCLEOTIDE SEQUENCE [LARGE SCALE GENOMIC DNA]</scope>
    <source>
        <strain evidence="11">Chile2</strain>
    </source>
</reference>
<feature type="domain" description="C2H2-type" evidence="10">
    <location>
        <begin position="28"/>
        <end position="57"/>
    </location>
</feature>
<dbReference type="InterPro" id="IPR051061">
    <property type="entry name" value="Zinc_finger_trans_reg"/>
</dbReference>
<dbReference type="SMART" id="SM00355">
    <property type="entry name" value="ZnF_C2H2"/>
    <property type="match status" value="8"/>
</dbReference>
<dbReference type="Proteomes" id="UP000285883">
    <property type="component" value="Unassembled WGS sequence"/>
</dbReference>
<proteinExistence type="predicted"/>
<evidence type="ECO:0000256" key="8">
    <source>
        <dbReference type="PROSITE-ProRule" id="PRU00042"/>
    </source>
</evidence>
<dbReference type="AlphaFoldDB" id="A0A3R7MMB2"/>
<dbReference type="PROSITE" id="PS00028">
    <property type="entry name" value="ZINC_FINGER_C2H2_1"/>
    <property type="match status" value="7"/>
</dbReference>
<evidence type="ECO:0000256" key="3">
    <source>
        <dbReference type="ARBA" id="ARBA00022771"/>
    </source>
</evidence>
<feature type="domain" description="C2H2-type" evidence="10">
    <location>
        <begin position="232"/>
        <end position="261"/>
    </location>
</feature>
<evidence type="ECO:0000256" key="9">
    <source>
        <dbReference type="SAM" id="MobiDB-lite"/>
    </source>
</evidence>
<comment type="caution">
    <text evidence="11">The sequence shown here is derived from an EMBL/GenBank/DDBJ whole genome shotgun (WGS) entry which is preliminary data.</text>
</comment>
<dbReference type="PANTHER" id="PTHR46179">
    <property type="entry name" value="ZINC FINGER PROTEIN"/>
    <property type="match status" value="1"/>
</dbReference>
<comment type="subcellular location">
    <subcellularLocation>
        <location evidence="1">Nucleus</location>
    </subcellularLocation>
</comment>
<sequence>MASPLSHSTSTASTADTPASGPDELLFHHCSEPGCRRQFSRKYSLSEHMKTHTGERPHVCPVRTCAKRFTTSGNLARHKRVHGYIEPIKCPVSGCICTFPSDTKLEKHLKFHYGGPVHLCEVPGCGKTFSTTGNLNRHFKSHHRDETIGGAQIPIAKMVLVSPTTTDATSHAGQRLSGPPWIKHFSFAQFTSHFTSFHILQLDLDMMSSIATYKPLDKQCSFKRQIRESGMYRCNETECDREFNRKYTLAEHIKTHTGERPHVCPVRTCGKRFSTSGNLSRHKRLHGYIEPLKCPVQDCICTFPSNNKLEKHMKFHYGGAVKVCVVPGCGKTFSTTGNLNRHLKNHHRDLEAAATCSSPIPSKLVASGSPTATESWVPTTSIDDFSLWNETLSIDFDFSETASNEDLMDVLVSFLDDEM</sequence>
<dbReference type="PANTHER" id="PTHR46179:SF13">
    <property type="entry name" value="C2H2-TYPE DOMAIN-CONTAINING PROTEIN"/>
    <property type="match status" value="1"/>
</dbReference>
<feature type="domain" description="C2H2-type" evidence="10">
    <location>
        <begin position="322"/>
        <end position="351"/>
    </location>
</feature>
<keyword evidence="7" id="KW-0539">Nucleus</keyword>
<dbReference type="Pfam" id="PF00096">
    <property type="entry name" value="zf-C2H2"/>
    <property type="match status" value="6"/>
</dbReference>
<evidence type="ECO:0000256" key="5">
    <source>
        <dbReference type="ARBA" id="ARBA00023015"/>
    </source>
</evidence>
<keyword evidence="5" id="KW-0805">Transcription regulation</keyword>
<accession>A0A3R7MMB2</accession>
<dbReference type="PROSITE" id="PS50157">
    <property type="entry name" value="ZINC_FINGER_C2H2_2"/>
    <property type="match status" value="7"/>
</dbReference>
<dbReference type="FunFam" id="3.30.160.60:FF:002343">
    <property type="entry name" value="Zinc finger protein 33A"/>
    <property type="match status" value="2"/>
</dbReference>
<evidence type="ECO:0000256" key="6">
    <source>
        <dbReference type="ARBA" id="ARBA00023163"/>
    </source>
</evidence>
<dbReference type="SUPFAM" id="SSF57667">
    <property type="entry name" value="beta-beta-alpha zinc fingers"/>
    <property type="match status" value="4"/>
</dbReference>
<evidence type="ECO:0000313" key="12">
    <source>
        <dbReference type="Proteomes" id="UP000285883"/>
    </source>
</evidence>
<feature type="domain" description="C2H2-type" evidence="10">
    <location>
        <begin position="118"/>
        <end position="147"/>
    </location>
</feature>
<feature type="region of interest" description="Disordered" evidence="9">
    <location>
        <begin position="1"/>
        <end position="20"/>
    </location>
</feature>
<dbReference type="InterPro" id="IPR036236">
    <property type="entry name" value="Znf_C2H2_sf"/>
</dbReference>
<dbReference type="InterPro" id="IPR013087">
    <property type="entry name" value="Znf_C2H2_type"/>
</dbReference>
<evidence type="ECO:0000256" key="7">
    <source>
        <dbReference type="ARBA" id="ARBA00023242"/>
    </source>
</evidence>